<dbReference type="Gene3D" id="1.10.10.60">
    <property type="entry name" value="Homeodomain-like"/>
    <property type="match status" value="2"/>
</dbReference>
<dbReference type="SUPFAM" id="SSF46689">
    <property type="entry name" value="Homeodomain-like"/>
    <property type="match status" value="2"/>
</dbReference>
<feature type="domain" description="HTH araC/xylS-type" evidence="11">
    <location>
        <begin position="411"/>
        <end position="509"/>
    </location>
</feature>
<sequence length="513" mass="59561">MKLFIADDEIDVREGIRYLLDWSQLGFHISGEGKNGQDTLEQILKLQPDVVLLDIRMPKLSGLEVIKQSKEQGFQGKFIILSGYSDFSYAQEAIRYGVTCYLTKPIDEDELEKAVLDARASVLSEQNAQKKFVQYRGKARDSILRDILLDHTDHPCIDSHDMMLEASVYQVVIYTNYNQDSFRTTWDFADILRLANNNHNSLEYTKLDNQDIIILKGDITLNRFKDLLHHYISHPQKGSPLDSLFLTYGRPVFSAEHLHVSFEDARFLMTRRFFCQYNQHVLGYPDFPKDSLSPAGNFSFENIYSQRISDYIQSGNRYMLENVLDELKEAVYYSCIDTSALKHYLADIMIQVKFIITHTYGNINIPIPDNTAILNTIEEKYYLYEILQFFLVQFEMCMNAIGSPTFESIMDGILQYIDHNYKENLKLNSIAKIFGYNSSYLGKVFHKSTGKNFNAYVDQVRIENSKRLLLGQEYKVYEIAKLVGYTNVDYFHKKFKKLIGVSPAEYRRTHSTI</sequence>
<dbReference type="InterPro" id="IPR018060">
    <property type="entry name" value="HTH_AraC"/>
</dbReference>
<feature type="domain" description="Response regulatory" evidence="12">
    <location>
        <begin position="2"/>
        <end position="119"/>
    </location>
</feature>
<evidence type="ECO:0000256" key="2">
    <source>
        <dbReference type="ARBA" id="ARBA00018672"/>
    </source>
</evidence>
<dbReference type="SMART" id="SM00342">
    <property type="entry name" value="HTH_ARAC"/>
    <property type="match status" value="1"/>
</dbReference>
<dbReference type="PANTHER" id="PTHR42713">
    <property type="entry name" value="HISTIDINE KINASE-RELATED"/>
    <property type="match status" value="1"/>
</dbReference>
<dbReference type="InterPro" id="IPR020449">
    <property type="entry name" value="Tscrpt_reg_AraC-type_HTH"/>
</dbReference>
<dbReference type="PROSITE" id="PS01124">
    <property type="entry name" value="HTH_ARAC_FAMILY_2"/>
    <property type="match status" value="1"/>
</dbReference>
<evidence type="ECO:0000256" key="1">
    <source>
        <dbReference type="ARBA" id="ARBA00004496"/>
    </source>
</evidence>
<dbReference type="AlphaFoldDB" id="A0A1C7IDQ3"/>
<evidence type="ECO:0000256" key="7">
    <source>
        <dbReference type="ARBA" id="ARBA00023125"/>
    </source>
</evidence>
<keyword evidence="6" id="KW-0805">Transcription regulation</keyword>
<dbReference type="OrthoDB" id="9794370at2"/>
<dbReference type="InterPro" id="IPR051552">
    <property type="entry name" value="HptR"/>
</dbReference>
<dbReference type="GO" id="GO:0043565">
    <property type="term" value="F:sequence-specific DNA binding"/>
    <property type="evidence" value="ECO:0007669"/>
    <property type="project" value="InterPro"/>
</dbReference>
<dbReference type="Pfam" id="PF00072">
    <property type="entry name" value="Response_reg"/>
    <property type="match status" value="1"/>
</dbReference>
<evidence type="ECO:0000256" key="9">
    <source>
        <dbReference type="ARBA" id="ARBA00024867"/>
    </source>
</evidence>
<evidence type="ECO:0000313" key="14">
    <source>
        <dbReference type="Proteomes" id="UP000092574"/>
    </source>
</evidence>
<evidence type="ECO:0000256" key="5">
    <source>
        <dbReference type="ARBA" id="ARBA00023012"/>
    </source>
</evidence>
<keyword evidence="7 13" id="KW-0238">DNA-binding</keyword>
<dbReference type="Gene3D" id="3.40.50.2300">
    <property type="match status" value="1"/>
</dbReference>
<evidence type="ECO:0000313" key="13">
    <source>
        <dbReference type="EMBL" id="ANU77148.1"/>
    </source>
</evidence>
<organism evidence="13 14">
    <name type="scientific">Blautia pseudococcoides</name>
    <dbReference type="NCBI Taxonomy" id="1796616"/>
    <lineage>
        <taxon>Bacteria</taxon>
        <taxon>Bacillati</taxon>
        <taxon>Bacillota</taxon>
        <taxon>Clostridia</taxon>
        <taxon>Lachnospirales</taxon>
        <taxon>Lachnospiraceae</taxon>
        <taxon>Blautia</taxon>
    </lineage>
</organism>
<dbReference type="InterPro" id="IPR001789">
    <property type="entry name" value="Sig_transdc_resp-reg_receiver"/>
</dbReference>
<comment type="subcellular location">
    <subcellularLocation>
        <location evidence="1">Cytoplasm</location>
    </subcellularLocation>
</comment>
<name>A0A1C7IDQ3_9FIRM</name>
<dbReference type="InterPro" id="IPR009057">
    <property type="entry name" value="Homeodomain-like_sf"/>
</dbReference>
<evidence type="ECO:0000256" key="3">
    <source>
        <dbReference type="ARBA" id="ARBA00022490"/>
    </source>
</evidence>
<proteinExistence type="predicted"/>
<keyword evidence="8" id="KW-0804">Transcription</keyword>
<dbReference type="PANTHER" id="PTHR42713:SF3">
    <property type="entry name" value="TRANSCRIPTIONAL REGULATORY PROTEIN HPTR"/>
    <property type="match status" value="1"/>
</dbReference>
<feature type="modified residue" description="4-aspartylphosphate" evidence="10">
    <location>
        <position position="54"/>
    </location>
</feature>
<dbReference type="SUPFAM" id="SSF52172">
    <property type="entry name" value="CheY-like"/>
    <property type="match status" value="1"/>
</dbReference>
<comment type="function">
    <text evidence="9">May play the central regulatory role in sporulation. It may be an element of the effector pathway responsible for the activation of sporulation genes in response to nutritional stress. Spo0A may act in concert with spo0H (a sigma factor) to control the expression of some genes that are critical to the sporulation process.</text>
</comment>
<keyword evidence="5" id="KW-0902">Two-component regulatory system</keyword>
<keyword evidence="14" id="KW-1185">Reference proteome</keyword>
<dbReference type="KEGG" id="byl:A4V09_16095"/>
<evidence type="ECO:0000259" key="11">
    <source>
        <dbReference type="PROSITE" id="PS01124"/>
    </source>
</evidence>
<evidence type="ECO:0000259" key="12">
    <source>
        <dbReference type="PROSITE" id="PS50110"/>
    </source>
</evidence>
<dbReference type="Proteomes" id="UP000092574">
    <property type="component" value="Chromosome"/>
</dbReference>
<dbReference type="GO" id="GO:0005737">
    <property type="term" value="C:cytoplasm"/>
    <property type="evidence" value="ECO:0007669"/>
    <property type="project" value="UniProtKB-SubCell"/>
</dbReference>
<dbReference type="RefSeq" id="WP_065543278.1">
    <property type="nucleotide sequence ID" value="NZ_CP015405.2"/>
</dbReference>
<keyword evidence="4 10" id="KW-0597">Phosphoprotein</keyword>
<dbReference type="STRING" id="1796616.A4V09_16095"/>
<dbReference type="EMBL" id="CP015405">
    <property type="protein sequence ID" value="ANU77148.1"/>
    <property type="molecule type" value="Genomic_DNA"/>
</dbReference>
<dbReference type="SMART" id="SM00448">
    <property type="entry name" value="REC"/>
    <property type="match status" value="1"/>
</dbReference>
<evidence type="ECO:0000256" key="4">
    <source>
        <dbReference type="ARBA" id="ARBA00022553"/>
    </source>
</evidence>
<dbReference type="GO" id="GO:0000160">
    <property type="term" value="P:phosphorelay signal transduction system"/>
    <property type="evidence" value="ECO:0007669"/>
    <property type="project" value="UniProtKB-KW"/>
</dbReference>
<dbReference type="CDD" id="cd17536">
    <property type="entry name" value="REC_YesN-like"/>
    <property type="match status" value="1"/>
</dbReference>
<dbReference type="InterPro" id="IPR011006">
    <property type="entry name" value="CheY-like_superfamily"/>
</dbReference>
<reference evidence="13" key="1">
    <citation type="submission" date="2017-04" db="EMBL/GenBank/DDBJ databases">
        <title>Complete Genome Sequences of Twelve Strains of a Stable Defined Moderately Diverse Mouse Microbiota 2 (sDMDMm2).</title>
        <authorList>
            <person name="Uchimura Y."/>
            <person name="Wyss M."/>
            <person name="Brugiroux S."/>
            <person name="Limenitakis J.P."/>
            <person name="Stecher B."/>
            <person name="McCoy K.D."/>
            <person name="Macpherson A.J."/>
        </authorList>
    </citation>
    <scope>NUCLEOTIDE SEQUENCE</scope>
    <source>
        <strain evidence="13">YL58</strain>
    </source>
</reference>
<gene>
    <name evidence="13" type="ORF">A4V09_16095</name>
</gene>
<evidence type="ECO:0000256" key="8">
    <source>
        <dbReference type="ARBA" id="ARBA00023163"/>
    </source>
</evidence>
<keyword evidence="3" id="KW-0963">Cytoplasm</keyword>
<dbReference type="PROSITE" id="PS50110">
    <property type="entry name" value="RESPONSE_REGULATORY"/>
    <property type="match status" value="1"/>
</dbReference>
<evidence type="ECO:0000256" key="10">
    <source>
        <dbReference type="PROSITE-ProRule" id="PRU00169"/>
    </source>
</evidence>
<dbReference type="Pfam" id="PF12833">
    <property type="entry name" value="HTH_18"/>
    <property type="match status" value="1"/>
</dbReference>
<protein>
    <recommendedName>
        <fullName evidence="2">Stage 0 sporulation protein A homolog</fullName>
    </recommendedName>
</protein>
<accession>A0A1C7IDQ3</accession>
<evidence type="ECO:0000256" key="6">
    <source>
        <dbReference type="ARBA" id="ARBA00023015"/>
    </source>
</evidence>
<dbReference type="PRINTS" id="PR00032">
    <property type="entry name" value="HTHARAC"/>
</dbReference>
<dbReference type="GO" id="GO:0003700">
    <property type="term" value="F:DNA-binding transcription factor activity"/>
    <property type="evidence" value="ECO:0007669"/>
    <property type="project" value="InterPro"/>
</dbReference>